<organism evidence="1 2">
    <name type="scientific">Athelia psychrophila</name>
    <dbReference type="NCBI Taxonomy" id="1759441"/>
    <lineage>
        <taxon>Eukaryota</taxon>
        <taxon>Fungi</taxon>
        <taxon>Dikarya</taxon>
        <taxon>Basidiomycota</taxon>
        <taxon>Agaricomycotina</taxon>
        <taxon>Agaricomycetes</taxon>
        <taxon>Agaricomycetidae</taxon>
        <taxon>Atheliales</taxon>
        <taxon>Atheliaceae</taxon>
        <taxon>Athelia</taxon>
    </lineage>
</organism>
<protein>
    <submittedName>
        <fullName evidence="1">Uncharacterized protein</fullName>
    </submittedName>
</protein>
<evidence type="ECO:0000313" key="1">
    <source>
        <dbReference type="EMBL" id="KZP34706.1"/>
    </source>
</evidence>
<gene>
    <name evidence="1" type="ORF">FIBSPDRAFT_881191</name>
</gene>
<dbReference type="AlphaFoldDB" id="A0A166XEL3"/>
<accession>A0A166XEL3</accession>
<dbReference type="OrthoDB" id="2867539at2759"/>
<name>A0A166XEL3_9AGAM</name>
<dbReference type="EMBL" id="KV417480">
    <property type="protein sequence ID" value="KZP34706.1"/>
    <property type="molecule type" value="Genomic_DNA"/>
</dbReference>
<proteinExistence type="predicted"/>
<evidence type="ECO:0000313" key="2">
    <source>
        <dbReference type="Proteomes" id="UP000076532"/>
    </source>
</evidence>
<sequence length="257" mass="29201">MDFDLDAMIERGWAARQAFHDNIKQYRVKNSAPLPNGYFSVKLHEVTRYIGKARYLEESQNISRRAADICFEPESMDLSGESQRIGNIQFTIINKSRMVNCLDGDSSESFAIDCEEHSQELADMYAAFYDKDTNPRDWEMGEELQGDILYLNEIRLQPEWRGYGIGLLAIHGLLGLMPSFEMDAVILCPAGLTRDTDNKNHVAVQRKLKDYYSLLGFHDWSSPPSGTTLMGIWTGAVQPSIERASRDPTLIVVPHLF</sequence>
<reference evidence="1 2" key="1">
    <citation type="journal article" date="2016" name="Mol. Biol. Evol.">
        <title>Comparative Genomics of Early-Diverging Mushroom-Forming Fungi Provides Insights into the Origins of Lignocellulose Decay Capabilities.</title>
        <authorList>
            <person name="Nagy L.G."/>
            <person name="Riley R."/>
            <person name="Tritt A."/>
            <person name="Adam C."/>
            <person name="Daum C."/>
            <person name="Floudas D."/>
            <person name="Sun H."/>
            <person name="Yadav J.S."/>
            <person name="Pangilinan J."/>
            <person name="Larsson K.H."/>
            <person name="Matsuura K."/>
            <person name="Barry K."/>
            <person name="Labutti K."/>
            <person name="Kuo R."/>
            <person name="Ohm R.A."/>
            <person name="Bhattacharya S.S."/>
            <person name="Shirouzu T."/>
            <person name="Yoshinaga Y."/>
            <person name="Martin F.M."/>
            <person name="Grigoriev I.V."/>
            <person name="Hibbett D.S."/>
        </authorList>
    </citation>
    <scope>NUCLEOTIDE SEQUENCE [LARGE SCALE GENOMIC DNA]</scope>
    <source>
        <strain evidence="1 2">CBS 109695</strain>
    </source>
</reference>
<keyword evidence="2" id="KW-1185">Reference proteome</keyword>
<dbReference type="Proteomes" id="UP000076532">
    <property type="component" value="Unassembled WGS sequence"/>
</dbReference>